<gene>
    <name evidence="8" type="ORF">LX16_0391</name>
</gene>
<dbReference type="CDD" id="cd06171">
    <property type="entry name" value="Sigma70_r4"/>
    <property type="match status" value="1"/>
</dbReference>
<dbReference type="RefSeq" id="WP_147132179.1">
    <property type="nucleotide sequence ID" value="NZ_BAABIJ010000001.1"/>
</dbReference>
<evidence type="ECO:0000256" key="3">
    <source>
        <dbReference type="ARBA" id="ARBA00023082"/>
    </source>
</evidence>
<keyword evidence="3" id="KW-0731">Sigma factor</keyword>
<reference evidence="8 9" key="1">
    <citation type="journal article" date="2013" name="Stand. Genomic Sci.">
        <title>Genomic Encyclopedia of Type Strains, Phase I: The one thousand microbial genomes (KMG-I) project.</title>
        <authorList>
            <person name="Kyrpides N.C."/>
            <person name="Woyke T."/>
            <person name="Eisen J.A."/>
            <person name="Garrity G."/>
            <person name="Lilburn T.G."/>
            <person name="Beck B.J."/>
            <person name="Whitman W.B."/>
            <person name="Hugenholtz P."/>
            <person name="Klenk H.P."/>
        </authorList>
    </citation>
    <scope>NUCLEOTIDE SEQUENCE [LARGE SCALE GENOMIC DNA]</scope>
    <source>
        <strain evidence="8 9">DSM 45044</strain>
    </source>
</reference>
<feature type="domain" description="RNA polymerase sigma-70 region 2" evidence="6">
    <location>
        <begin position="17"/>
        <end position="77"/>
    </location>
</feature>
<dbReference type="Pfam" id="PF04542">
    <property type="entry name" value="Sigma70_r2"/>
    <property type="match status" value="1"/>
</dbReference>
<evidence type="ECO:0000313" key="9">
    <source>
        <dbReference type="Proteomes" id="UP000321617"/>
    </source>
</evidence>
<dbReference type="InterPro" id="IPR014325">
    <property type="entry name" value="RNA_pol_sigma-E_actinobac"/>
</dbReference>
<dbReference type="OrthoDB" id="3678480at2"/>
<organism evidence="8 9">
    <name type="scientific">Stackebrandtia albiflava</name>
    <dbReference type="NCBI Taxonomy" id="406432"/>
    <lineage>
        <taxon>Bacteria</taxon>
        <taxon>Bacillati</taxon>
        <taxon>Actinomycetota</taxon>
        <taxon>Actinomycetes</taxon>
        <taxon>Glycomycetales</taxon>
        <taxon>Glycomycetaceae</taxon>
        <taxon>Stackebrandtia</taxon>
    </lineage>
</organism>
<evidence type="ECO:0000259" key="6">
    <source>
        <dbReference type="Pfam" id="PF04542"/>
    </source>
</evidence>
<dbReference type="GO" id="GO:0003677">
    <property type="term" value="F:DNA binding"/>
    <property type="evidence" value="ECO:0007669"/>
    <property type="project" value="UniProtKB-KW"/>
</dbReference>
<dbReference type="NCBIfam" id="TIGR02983">
    <property type="entry name" value="SigE-fam_strep"/>
    <property type="match status" value="1"/>
</dbReference>
<dbReference type="InterPro" id="IPR013249">
    <property type="entry name" value="RNA_pol_sigma70_r4_t2"/>
</dbReference>
<dbReference type="Pfam" id="PF08281">
    <property type="entry name" value="Sigma70_r4_2"/>
    <property type="match status" value="1"/>
</dbReference>
<dbReference type="InterPro" id="IPR007627">
    <property type="entry name" value="RNA_pol_sigma70_r2"/>
</dbReference>
<name>A0A562VA05_9ACTN</name>
<dbReference type="AlphaFoldDB" id="A0A562VA05"/>
<proteinExistence type="inferred from homology"/>
<dbReference type="EMBL" id="VLLL01000005">
    <property type="protein sequence ID" value="TWJ14702.1"/>
    <property type="molecule type" value="Genomic_DNA"/>
</dbReference>
<evidence type="ECO:0000313" key="8">
    <source>
        <dbReference type="EMBL" id="TWJ14702.1"/>
    </source>
</evidence>
<evidence type="ECO:0000256" key="4">
    <source>
        <dbReference type="ARBA" id="ARBA00023125"/>
    </source>
</evidence>
<dbReference type="NCBIfam" id="TIGR02937">
    <property type="entry name" value="sigma70-ECF"/>
    <property type="match status" value="1"/>
</dbReference>
<evidence type="ECO:0000256" key="2">
    <source>
        <dbReference type="ARBA" id="ARBA00023015"/>
    </source>
</evidence>
<protein>
    <submittedName>
        <fullName evidence="8">RNA polymerase sigma-70 factor (Sigma-E family)</fullName>
    </submittedName>
</protein>
<dbReference type="SUPFAM" id="SSF88659">
    <property type="entry name" value="Sigma3 and sigma4 domains of RNA polymerase sigma factors"/>
    <property type="match status" value="1"/>
</dbReference>
<comment type="caution">
    <text evidence="8">The sequence shown here is derived from an EMBL/GenBank/DDBJ whole genome shotgun (WGS) entry which is preliminary data.</text>
</comment>
<comment type="similarity">
    <text evidence="1">Belongs to the sigma-70 factor family. ECF subfamily.</text>
</comment>
<accession>A0A562VA05</accession>
<keyword evidence="9" id="KW-1185">Reference proteome</keyword>
<dbReference type="PANTHER" id="PTHR43133">
    <property type="entry name" value="RNA POLYMERASE ECF-TYPE SIGMA FACTO"/>
    <property type="match status" value="1"/>
</dbReference>
<dbReference type="Gene3D" id="1.10.10.10">
    <property type="entry name" value="Winged helix-like DNA-binding domain superfamily/Winged helix DNA-binding domain"/>
    <property type="match status" value="1"/>
</dbReference>
<dbReference type="Proteomes" id="UP000321617">
    <property type="component" value="Unassembled WGS sequence"/>
</dbReference>
<evidence type="ECO:0000256" key="1">
    <source>
        <dbReference type="ARBA" id="ARBA00010641"/>
    </source>
</evidence>
<keyword evidence="4" id="KW-0238">DNA-binding</keyword>
<evidence type="ECO:0000259" key="7">
    <source>
        <dbReference type="Pfam" id="PF08281"/>
    </source>
</evidence>
<dbReference type="InterPro" id="IPR013325">
    <property type="entry name" value="RNA_pol_sigma_r2"/>
</dbReference>
<keyword evidence="5" id="KW-0804">Transcription</keyword>
<dbReference type="InterPro" id="IPR013324">
    <property type="entry name" value="RNA_pol_sigma_r3/r4-like"/>
</dbReference>
<dbReference type="SUPFAM" id="SSF88946">
    <property type="entry name" value="Sigma2 domain of RNA polymerase sigma factors"/>
    <property type="match status" value="1"/>
</dbReference>
<sequence length="166" mass="19042">MTPELEAEFRDYVAARRESLHRMAYLLCGDWHRAEDAVQTSLVKLYAAWNRTRRETAGAYVRRIITNTLIDDSRRGWFRRERVTLAPPESPVETGHDDRLTALSALSALPPRQRAVLVLRFWEDLSVVETARILRCSTGNVKSQTARGLEALRRRYTSESLTGAVR</sequence>
<keyword evidence="2" id="KW-0805">Transcription regulation</keyword>
<dbReference type="GO" id="GO:0016987">
    <property type="term" value="F:sigma factor activity"/>
    <property type="evidence" value="ECO:0007669"/>
    <property type="project" value="UniProtKB-KW"/>
</dbReference>
<dbReference type="PANTHER" id="PTHR43133:SF50">
    <property type="entry name" value="ECF RNA POLYMERASE SIGMA FACTOR SIGM"/>
    <property type="match status" value="1"/>
</dbReference>
<dbReference type="Gene3D" id="1.10.1740.10">
    <property type="match status" value="1"/>
</dbReference>
<feature type="domain" description="RNA polymerase sigma factor 70 region 4 type 2" evidence="7">
    <location>
        <begin position="103"/>
        <end position="152"/>
    </location>
</feature>
<evidence type="ECO:0000256" key="5">
    <source>
        <dbReference type="ARBA" id="ARBA00023163"/>
    </source>
</evidence>
<dbReference type="InterPro" id="IPR014284">
    <property type="entry name" value="RNA_pol_sigma-70_dom"/>
</dbReference>
<dbReference type="InterPro" id="IPR036388">
    <property type="entry name" value="WH-like_DNA-bd_sf"/>
</dbReference>
<dbReference type="InterPro" id="IPR039425">
    <property type="entry name" value="RNA_pol_sigma-70-like"/>
</dbReference>
<dbReference type="GO" id="GO:0006352">
    <property type="term" value="P:DNA-templated transcription initiation"/>
    <property type="evidence" value="ECO:0007669"/>
    <property type="project" value="InterPro"/>
</dbReference>